<reference evidence="3 4" key="1">
    <citation type="submission" date="2019-03" db="EMBL/GenBank/DDBJ databases">
        <title>Single cell metagenomics reveals metabolic interactions within the superorganism composed of flagellate Streblomastix strix and complex community of Bacteroidetes bacteria on its surface.</title>
        <authorList>
            <person name="Treitli S.C."/>
            <person name="Kolisko M."/>
            <person name="Husnik F."/>
            <person name="Keeling P."/>
            <person name="Hampl V."/>
        </authorList>
    </citation>
    <scope>NUCLEOTIDE SEQUENCE [LARGE SCALE GENOMIC DNA]</scope>
    <source>
        <strain evidence="3">ST1C</strain>
    </source>
</reference>
<dbReference type="EMBL" id="SNRW01022740">
    <property type="protein sequence ID" value="KAA6363570.1"/>
    <property type="molecule type" value="Genomic_DNA"/>
</dbReference>
<feature type="coiled-coil region" evidence="1">
    <location>
        <begin position="35"/>
        <end position="62"/>
    </location>
</feature>
<evidence type="ECO:0000256" key="1">
    <source>
        <dbReference type="SAM" id="Coils"/>
    </source>
</evidence>
<comment type="caution">
    <text evidence="3">The sequence shown here is derived from an EMBL/GenBank/DDBJ whole genome shotgun (WGS) entry which is preliminary data.</text>
</comment>
<dbReference type="AlphaFoldDB" id="A0A5J4U083"/>
<keyword evidence="1" id="KW-0175">Coiled coil</keyword>
<feature type="region of interest" description="Disordered" evidence="2">
    <location>
        <begin position="98"/>
        <end position="122"/>
    </location>
</feature>
<organism evidence="3 4">
    <name type="scientific">Streblomastix strix</name>
    <dbReference type="NCBI Taxonomy" id="222440"/>
    <lineage>
        <taxon>Eukaryota</taxon>
        <taxon>Metamonada</taxon>
        <taxon>Preaxostyla</taxon>
        <taxon>Oxymonadida</taxon>
        <taxon>Streblomastigidae</taxon>
        <taxon>Streblomastix</taxon>
    </lineage>
</organism>
<evidence type="ECO:0000313" key="3">
    <source>
        <dbReference type="EMBL" id="KAA6363570.1"/>
    </source>
</evidence>
<name>A0A5J4U083_9EUKA</name>
<accession>A0A5J4U083</accession>
<proteinExistence type="predicted"/>
<sequence length="197" mass="22283">MLSKNNRRRQIANISAQNIELRKDLAKLADISQRSSAHEAEAQSLHQKVQTLQKQIELMQHTYLNQINPEYTQSLSSFPHRSGSLPPQTINQPLNQRENKQIQNQSENSHKSPENNPPPLLLTQSNINFIPNTHHDRLARASAPATAGEREAARLAQELEKENRLTIPLQLSLSSVDSAQAHLMNKFTGGQFLQQYT</sequence>
<protein>
    <submittedName>
        <fullName evidence="3">Uncharacterized protein</fullName>
    </submittedName>
</protein>
<dbReference type="Proteomes" id="UP000324800">
    <property type="component" value="Unassembled WGS sequence"/>
</dbReference>
<evidence type="ECO:0000313" key="4">
    <source>
        <dbReference type="Proteomes" id="UP000324800"/>
    </source>
</evidence>
<feature type="compositionally biased region" description="Polar residues" evidence="2">
    <location>
        <begin position="98"/>
        <end position="107"/>
    </location>
</feature>
<evidence type="ECO:0000256" key="2">
    <source>
        <dbReference type="SAM" id="MobiDB-lite"/>
    </source>
</evidence>
<gene>
    <name evidence="3" type="ORF">EZS28_040902</name>
</gene>